<name>A0A0F8ZYA2_9ZZZZ</name>
<proteinExistence type="predicted"/>
<reference evidence="2" key="1">
    <citation type="journal article" date="2015" name="Nature">
        <title>Complex archaea that bridge the gap between prokaryotes and eukaryotes.</title>
        <authorList>
            <person name="Spang A."/>
            <person name="Saw J.H."/>
            <person name="Jorgensen S.L."/>
            <person name="Zaremba-Niedzwiedzka K."/>
            <person name="Martijn J."/>
            <person name="Lind A.E."/>
            <person name="van Eijk R."/>
            <person name="Schleper C."/>
            <person name="Guy L."/>
            <person name="Ettema T.J."/>
        </authorList>
    </citation>
    <scope>NUCLEOTIDE SEQUENCE</scope>
</reference>
<evidence type="ECO:0000313" key="2">
    <source>
        <dbReference type="EMBL" id="KKK90855.1"/>
    </source>
</evidence>
<dbReference type="Pfam" id="PF13392">
    <property type="entry name" value="HNH_3"/>
    <property type="match status" value="1"/>
</dbReference>
<protein>
    <recommendedName>
        <fullName evidence="1">HNH nuclease domain-containing protein</fullName>
    </recommendedName>
</protein>
<evidence type="ECO:0000259" key="1">
    <source>
        <dbReference type="Pfam" id="PF13392"/>
    </source>
</evidence>
<comment type="caution">
    <text evidence="2">The sequence shown here is derived from an EMBL/GenBank/DDBJ whole genome shotgun (WGS) entry which is preliminary data.</text>
</comment>
<feature type="non-terminal residue" evidence="2">
    <location>
        <position position="115"/>
    </location>
</feature>
<sequence length="115" mass="12780">MVIRERGRKRTVEERLHYYSLPMGEHLMWCGSSDGGGYGQISIEGKQEKTHRLAWEFAYGPIPTGLKVLHLCHLPPCIKAEHLYLGTQANNVDDAIRAGNHLGGRPSIAGTTEAR</sequence>
<accession>A0A0F8ZYA2</accession>
<dbReference type="SUPFAM" id="SSF54060">
    <property type="entry name" value="His-Me finger endonucleases"/>
    <property type="match status" value="1"/>
</dbReference>
<dbReference type="InterPro" id="IPR044925">
    <property type="entry name" value="His-Me_finger_sf"/>
</dbReference>
<gene>
    <name evidence="2" type="ORF">LCGC14_2718800</name>
</gene>
<dbReference type="Gene3D" id="3.90.75.20">
    <property type="match status" value="1"/>
</dbReference>
<dbReference type="InterPro" id="IPR003615">
    <property type="entry name" value="HNH_nuc"/>
</dbReference>
<feature type="domain" description="HNH nuclease" evidence="1">
    <location>
        <begin position="49"/>
        <end position="91"/>
    </location>
</feature>
<dbReference type="AlphaFoldDB" id="A0A0F8ZYA2"/>
<dbReference type="EMBL" id="LAZR01048912">
    <property type="protein sequence ID" value="KKK90855.1"/>
    <property type="molecule type" value="Genomic_DNA"/>
</dbReference>
<organism evidence="2">
    <name type="scientific">marine sediment metagenome</name>
    <dbReference type="NCBI Taxonomy" id="412755"/>
    <lineage>
        <taxon>unclassified sequences</taxon>
        <taxon>metagenomes</taxon>
        <taxon>ecological metagenomes</taxon>
    </lineage>
</organism>